<dbReference type="Proteomes" id="UP000008315">
    <property type="component" value="Chromosome"/>
</dbReference>
<name>G4T1Y4_META2</name>
<gene>
    <name evidence="1" type="ordered locus">MEALZ_2992</name>
</gene>
<accession>G4T1Y4</accession>
<dbReference type="HOGENOM" id="CLU_3063291_0_0_6"/>
<keyword evidence="2" id="KW-1185">Reference proteome</keyword>
<evidence type="ECO:0000313" key="1">
    <source>
        <dbReference type="EMBL" id="CCE24658.1"/>
    </source>
</evidence>
<organism evidence="1 2">
    <name type="scientific">Methylotuvimicrobium alcaliphilum (strain DSM 19304 / NCIMB 14124 / VKM B-2133 / 20Z)</name>
    <name type="common">Methylomicrobium alcaliphilum</name>
    <dbReference type="NCBI Taxonomy" id="1091494"/>
    <lineage>
        <taxon>Bacteria</taxon>
        <taxon>Pseudomonadati</taxon>
        <taxon>Pseudomonadota</taxon>
        <taxon>Gammaproteobacteria</taxon>
        <taxon>Methylococcales</taxon>
        <taxon>Methylococcaceae</taxon>
        <taxon>Methylotuvimicrobium</taxon>
    </lineage>
</organism>
<reference evidence="2" key="1">
    <citation type="journal article" date="2012" name="J. Bacteriol.">
        <title>Genome sequence of the haloalkaliphilic methanotrophic bacterium Methylomicrobium alcaliphilum 20Z.</title>
        <authorList>
            <person name="Vuilleumier S."/>
            <person name="Khmelenina V.N."/>
            <person name="Bringel F."/>
            <person name="Reshetnikov A.S."/>
            <person name="Lajus A."/>
            <person name="Mangenot S."/>
            <person name="Rouy Z."/>
            <person name="Op den Camp H.J."/>
            <person name="Jetten M.S."/>
            <person name="Dispirito A.A."/>
            <person name="Dunfield P."/>
            <person name="Klotz M.G."/>
            <person name="Semrau J.D."/>
            <person name="Stein L.Y."/>
            <person name="Barbe V."/>
            <person name="Medigue C."/>
            <person name="Trotsenko Y.A."/>
            <person name="Kalyuzhnaya M.G."/>
        </authorList>
    </citation>
    <scope>NUCLEOTIDE SEQUENCE [LARGE SCALE GENOMIC DNA]</scope>
    <source>
        <strain evidence="2">DSM 19304 / NCIMB 14124 / VKM B-2133 / 20Z</strain>
    </source>
</reference>
<dbReference type="AlphaFoldDB" id="G4T1Y4"/>
<dbReference type="EMBL" id="FO082060">
    <property type="protein sequence ID" value="CCE24658.1"/>
    <property type="molecule type" value="Genomic_DNA"/>
</dbReference>
<dbReference type="KEGG" id="mah:MEALZ_2992"/>
<protein>
    <submittedName>
        <fullName evidence="1">Uncharacterized protein</fullName>
    </submittedName>
</protein>
<proteinExistence type="predicted"/>
<sequence length="53" mass="5751">MYLSMTALNLSMDGAVRQRSNAKDGVYYGTNSKRFGDAGQRNAPAFSAFITSL</sequence>
<evidence type="ECO:0000313" key="2">
    <source>
        <dbReference type="Proteomes" id="UP000008315"/>
    </source>
</evidence>